<dbReference type="EMBL" id="BMYO01000001">
    <property type="protein sequence ID" value="GHD55584.1"/>
    <property type="molecule type" value="Genomic_DNA"/>
</dbReference>
<dbReference type="PROSITE" id="PS50931">
    <property type="entry name" value="HTH_LYSR"/>
    <property type="match status" value="1"/>
</dbReference>
<dbReference type="PANTHER" id="PTHR30537:SF5">
    <property type="entry name" value="HTH-TYPE TRANSCRIPTIONAL ACTIVATOR TTDR-RELATED"/>
    <property type="match status" value="1"/>
</dbReference>
<evidence type="ECO:0000256" key="4">
    <source>
        <dbReference type="ARBA" id="ARBA00023163"/>
    </source>
</evidence>
<comment type="similarity">
    <text evidence="1">Belongs to the LysR transcriptional regulatory family.</text>
</comment>
<dbReference type="InterPro" id="IPR005119">
    <property type="entry name" value="LysR_subst-bd"/>
</dbReference>
<organism evidence="6 7">
    <name type="scientific">Jeongeupia chitinilytica</name>
    <dbReference type="NCBI Taxonomy" id="1041641"/>
    <lineage>
        <taxon>Bacteria</taxon>
        <taxon>Pseudomonadati</taxon>
        <taxon>Pseudomonadota</taxon>
        <taxon>Betaproteobacteria</taxon>
        <taxon>Neisseriales</taxon>
        <taxon>Chitinibacteraceae</taxon>
        <taxon>Jeongeupia</taxon>
    </lineage>
</organism>
<keyword evidence="2" id="KW-0805">Transcription regulation</keyword>
<dbReference type="SUPFAM" id="SSF53850">
    <property type="entry name" value="Periplasmic binding protein-like II"/>
    <property type="match status" value="1"/>
</dbReference>
<name>A0ABQ3GW65_9NEIS</name>
<dbReference type="PRINTS" id="PR00039">
    <property type="entry name" value="HTHLYSR"/>
</dbReference>
<evidence type="ECO:0000256" key="3">
    <source>
        <dbReference type="ARBA" id="ARBA00023125"/>
    </source>
</evidence>
<dbReference type="InterPro" id="IPR036390">
    <property type="entry name" value="WH_DNA-bd_sf"/>
</dbReference>
<dbReference type="SUPFAM" id="SSF46785">
    <property type="entry name" value="Winged helix' DNA-binding domain"/>
    <property type="match status" value="1"/>
</dbReference>
<gene>
    <name evidence="6" type="ORF">GCM10007350_01460</name>
</gene>
<dbReference type="InterPro" id="IPR058163">
    <property type="entry name" value="LysR-type_TF_proteobact-type"/>
</dbReference>
<evidence type="ECO:0000256" key="2">
    <source>
        <dbReference type="ARBA" id="ARBA00023015"/>
    </source>
</evidence>
<accession>A0ABQ3GW65</accession>
<reference evidence="7" key="1">
    <citation type="journal article" date="2019" name="Int. J. Syst. Evol. Microbiol.">
        <title>The Global Catalogue of Microorganisms (GCM) 10K type strain sequencing project: providing services to taxonomists for standard genome sequencing and annotation.</title>
        <authorList>
            <consortium name="The Broad Institute Genomics Platform"/>
            <consortium name="The Broad Institute Genome Sequencing Center for Infectious Disease"/>
            <person name="Wu L."/>
            <person name="Ma J."/>
        </authorList>
    </citation>
    <scope>NUCLEOTIDE SEQUENCE [LARGE SCALE GENOMIC DNA]</scope>
    <source>
        <strain evidence="7">KCTC 23701</strain>
    </source>
</reference>
<feature type="domain" description="HTH lysR-type" evidence="5">
    <location>
        <begin position="5"/>
        <end position="62"/>
    </location>
</feature>
<dbReference type="Gene3D" id="1.10.10.10">
    <property type="entry name" value="Winged helix-like DNA-binding domain superfamily/Winged helix DNA-binding domain"/>
    <property type="match status" value="1"/>
</dbReference>
<dbReference type="CDD" id="cd08475">
    <property type="entry name" value="PBP2_CrgA_like_6"/>
    <property type="match status" value="1"/>
</dbReference>
<dbReference type="PANTHER" id="PTHR30537">
    <property type="entry name" value="HTH-TYPE TRANSCRIPTIONAL REGULATOR"/>
    <property type="match status" value="1"/>
</dbReference>
<dbReference type="Gene3D" id="3.40.190.290">
    <property type="match status" value="1"/>
</dbReference>
<evidence type="ECO:0000313" key="6">
    <source>
        <dbReference type="EMBL" id="GHD55584.1"/>
    </source>
</evidence>
<dbReference type="RefSeq" id="WP_189458239.1">
    <property type="nucleotide sequence ID" value="NZ_BMYO01000001.1"/>
</dbReference>
<dbReference type="Proteomes" id="UP000604737">
    <property type="component" value="Unassembled WGS sequence"/>
</dbReference>
<keyword evidence="3" id="KW-0238">DNA-binding</keyword>
<dbReference type="Pfam" id="PF00126">
    <property type="entry name" value="HTH_1"/>
    <property type="match status" value="1"/>
</dbReference>
<comment type="caution">
    <text evidence="6">The sequence shown here is derived from an EMBL/GenBank/DDBJ whole genome shotgun (WGS) entry which is preliminary data.</text>
</comment>
<keyword evidence="4" id="KW-0804">Transcription</keyword>
<evidence type="ECO:0000256" key="1">
    <source>
        <dbReference type="ARBA" id="ARBA00009437"/>
    </source>
</evidence>
<evidence type="ECO:0000259" key="5">
    <source>
        <dbReference type="PROSITE" id="PS50931"/>
    </source>
</evidence>
<evidence type="ECO:0000313" key="7">
    <source>
        <dbReference type="Proteomes" id="UP000604737"/>
    </source>
</evidence>
<protein>
    <submittedName>
        <fullName evidence="6">LysR family transcriptional regulator</fullName>
    </submittedName>
</protein>
<proteinExistence type="inferred from homology"/>
<dbReference type="InterPro" id="IPR000847">
    <property type="entry name" value="LysR_HTH_N"/>
</dbReference>
<dbReference type="Pfam" id="PF03466">
    <property type="entry name" value="LysR_substrate"/>
    <property type="match status" value="1"/>
</dbReference>
<sequence>MAGFDRLTGVAAFVCAVEAGSFSAAAVRMNLSRSAVGKSIARLEARIGVRLFQRTTRSQSLTDDGQLFYERCLAALGELEAAEDELEQGRREPAGRLRITLPALFGRRCVAPVLLEMAQRYPKLELEVAFSDRVSDLIEEGYDLAIRSGGLPDSTALVGRQLGAQHVIVCAAPSYLAAHGTPQTLADLAGHDGIVYCRDARTSQWRFVDAGGGELIGPVRARLRLDDIEALAEAAMAGVGLTRLPYWLAEEHLRAGTLVHVLPGVQSIPRPMHIVWAASRYLPYKVRLVIDALLERIPPLLTAPPPFQAP</sequence>
<dbReference type="InterPro" id="IPR036388">
    <property type="entry name" value="WH-like_DNA-bd_sf"/>
</dbReference>
<keyword evidence="7" id="KW-1185">Reference proteome</keyword>